<keyword evidence="1" id="KW-0472">Membrane</keyword>
<evidence type="ECO:0000256" key="1">
    <source>
        <dbReference type="SAM" id="Phobius"/>
    </source>
</evidence>
<keyword evidence="1" id="KW-1133">Transmembrane helix</keyword>
<dbReference type="NCBIfam" id="TIGR04223">
    <property type="entry name" value="quorum_AgrD"/>
    <property type="match status" value="1"/>
</dbReference>
<evidence type="ECO:0000313" key="2">
    <source>
        <dbReference type="EMBL" id="AGL01023.1"/>
    </source>
</evidence>
<feature type="transmembrane region" description="Helical" evidence="1">
    <location>
        <begin position="12"/>
        <end position="37"/>
    </location>
</feature>
<accession>R4KCZ3</accession>
<evidence type="ECO:0000313" key="3">
    <source>
        <dbReference type="Proteomes" id="UP000013520"/>
    </source>
</evidence>
<dbReference type="RefSeq" id="WP_006523882.1">
    <property type="nucleotide sequence ID" value="NC_021184.1"/>
</dbReference>
<dbReference type="AlphaFoldDB" id="R4KCZ3"/>
<gene>
    <name evidence="2" type="ORF">Desgi_1541</name>
</gene>
<sequence length="46" mass="5138">MKLTVKGIKRIMFSPVATLALLVAAIGIKPVCFFWFYQPAPPEKSE</sequence>
<reference evidence="2 3" key="1">
    <citation type="submission" date="2012-01" db="EMBL/GenBank/DDBJ databases">
        <title>Complete sequence of Desulfotomaculum gibsoniae DSM 7213.</title>
        <authorList>
            <consortium name="US DOE Joint Genome Institute"/>
            <person name="Lucas S."/>
            <person name="Han J."/>
            <person name="Lapidus A."/>
            <person name="Cheng J.-F."/>
            <person name="Goodwin L."/>
            <person name="Pitluck S."/>
            <person name="Peters L."/>
            <person name="Ovchinnikova G."/>
            <person name="Teshima H."/>
            <person name="Detter J.C."/>
            <person name="Han C."/>
            <person name="Tapia R."/>
            <person name="Land M."/>
            <person name="Hauser L."/>
            <person name="Kyrpides N."/>
            <person name="Ivanova N."/>
            <person name="Pagani I."/>
            <person name="Parshina S."/>
            <person name="Plugge C."/>
            <person name="Muyzer G."/>
            <person name="Kuever J."/>
            <person name="Ivanova A."/>
            <person name="Nazina T."/>
            <person name="Klenk H.-P."/>
            <person name="Brambilla E."/>
            <person name="Spring S."/>
            <person name="Stams A.F."/>
            <person name="Woyke T."/>
        </authorList>
    </citation>
    <scope>NUCLEOTIDE SEQUENCE [LARGE SCALE GENOMIC DNA]</scope>
    <source>
        <strain evidence="2 3">DSM 7213</strain>
    </source>
</reference>
<keyword evidence="1" id="KW-0812">Transmembrane</keyword>
<dbReference type="OrthoDB" id="1809708at2"/>
<name>R4KCZ3_9FIRM</name>
<protein>
    <recommendedName>
        <fullName evidence="4">Cyclic lactone autoinducer peptide</fullName>
    </recommendedName>
</protein>
<organism evidence="2 3">
    <name type="scientific">Desulfoscipio gibsoniae DSM 7213</name>
    <dbReference type="NCBI Taxonomy" id="767817"/>
    <lineage>
        <taxon>Bacteria</taxon>
        <taxon>Bacillati</taxon>
        <taxon>Bacillota</taxon>
        <taxon>Clostridia</taxon>
        <taxon>Eubacteriales</taxon>
        <taxon>Desulfallaceae</taxon>
        <taxon>Desulfoscipio</taxon>
    </lineage>
</organism>
<dbReference type="HOGENOM" id="CLU_216281_0_0_9"/>
<proteinExistence type="predicted"/>
<dbReference type="Proteomes" id="UP000013520">
    <property type="component" value="Chromosome"/>
</dbReference>
<evidence type="ECO:0008006" key="4">
    <source>
        <dbReference type="Google" id="ProtNLM"/>
    </source>
</evidence>
<dbReference type="KEGG" id="dgi:Desgi_1541"/>
<dbReference type="EMBL" id="CP003273">
    <property type="protein sequence ID" value="AGL01023.1"/>
    <property type="molecule type" value="Genomic_DNA"/>
</dbReference>
<dbReference type="InterPro" id="IPR009229">
    <property type="entry name" value="AgrD"/>
</dbReference>
<keyword evidence="3" id="KW-1185">Reference proteome</keyword>
<dbReference type="eggNOG" id="ENOG502ZIRG">
    <property type="taxonomic scope" value="Bacteria"/>
</dbReference>